<evidence type="ECO:0000256" key="1">
    <source>
        <dbReference type="ARBA" id="ARBA00010688"/>
    </source>
</evidence>
<dbReference type="SUPFAM" id="SSF53613">
    <property type="entry name" value="Ribokinase-like"/>
    <property type="match status" value="1"/>
</dbReference>
<feature type="domain" description="Carbohydrate kinase PfkB" evidence="7">
    <location>
        <begin position="18"/>
        <end position="282"/>
    </location>
</feature>
<organism evidence="8 9">
    <name type="scientific">Zhouia spongiae</name>
    <dbReference type="NCBI Taxonomy" id="2202721"/>
    <lineage>
        <taxon>Bacteria</taxon>
        <taxon>Pseudomonadati</taxon>
        <taxon>Bacteroidota</taxon>
        <taxon>Flavobacteriia</taxon>
        <taxon>Flavobacteriales</taxon>
        <taxon>Flavobacteriaceae</taxon>
        <taxon>Zhouia</taxon>
    </lineage>
</organism>
<evidence type="ECO:0000256" key="4">
    <source>
        <dbReference type="ARBA" id="ARBA00022777"/>
    </source>
</evidence>
<keyword evidence="3" id="KW-0547">Nucleotide-binding</keyword>
<dbReference type="InterPro" id="IPR002173">
    <property type="entry name" value="Carboh/pur_kinase_PfkB_CS"/>
</dbReference>
<reference evidence="8 9" key="1">
    <citation type="journal article" date="2018" name="Int. J. Syst. Evol. Microbiol.">
        <title>Zhouia spongiae sp. nov., isolated from a marine sponge.</title>
        <authorList>
            <person name="Zhuang L."/>
            <person name="Lin B."/>
            <person name="Qin F."/>
            <person name="Luo L."/>
        </authorList>
    </citation>
    <scope>NUCLEOTIDE SEQUENCE [LARGE SCALE GENOMIC DNA]</scope>
    <source>
        <strain evidence="8 9">HN-Y44</strain>
    </source>
</reference>
<dbReference type="EMBL" id="CP094326">
    <property type="protein sequence ID" value="UNY97294.1"/>
    <property type="molecule type" value="Genomic_DNA"/>
</dbReference>
<gene>
    <name evidence="8" type="ORF">MQE36_09305</name>
</gene>
<evidence type="ECO:0000259" key="7">
    <source>
        <dbReference type="Pfam" id="PF00294"/>
    </source>
</evidence>
<dbReference type="GO" id="GO:0016301">
    <property type="term" value="F:kinase activity"/>
    <property type="evidence" value="ECO:0007669"/>
    <property type="project" value="UniProtKB-KW"/>
</dbReference>
<dbReference type="Pfam" id="PF00294">
    <property type="entry name" value="PfkB"/>
    <property type="match status" value="1"/>
</dbReference>
<dbReference type="PANTHER" id="PTHR46566">
    <property type="entry name" value="1-PHOSPHOFRUCTOKINASE-RELATED"/>
    <property type="match status" value="1"/>
</dbReference>
<sequence>MILSVCPNPSIDTYAWLDQIEAGGVNRISKLREYPGGKATHVAMALKELGSDTTLLGNWAGASGTWIQQQCESLKINTEGLLLKGSNRKCYTFRTDNALFLNTELLEPGPSMSETDWIEFLGIYDKEIQKSNIIVASGSWPKGVPEDAYLQIAQHAEKANKNVILDCSGSQLEKALQTSFFGLHINEHEAKNLCGTDDFNTILTKLGQKVALIAITKGKEGLWLHHNGRTIHANVKIDNVISTVGSGDCLTAGIAHAVNKKMELEDIARYGVACGAANCLNEDLGILKLEDVNTLLPQVKINEIVNA</sequence>
<evidence type="ECO:0000256" key="2">
    <source>
        <dbReference type="ARBA" id="ARBA00022679"/>
    </source>
</evidence>
<dbReference type="Gene3D" id="3.40.1190.20">
    <property type="match status" value="1"/>
</dbReference>
<proteinExistence type="inferred from homology"/>
<dbReference type="InterPro" id="IPR029056">
    <property type="entry name" value="Ribokinase-like"/>
</dbReference>
<keyword evidence="2 6" id="KW-0808">Transferase</keyword>
<dbReference type="Proteomes" id="UP000829476">
    <property type="component" value="Chromosome"/>
</dbReference>
<evidence type="ECO:0000256" key="6">
    <source>
        <dbReference type="PIRNR" id="PIRNR000535"/>
    </source>
</evidence>
<evidence type="ECO:0000256" key="5">
    <source>
        <dbReference type="ARBA" id="ARBA00022840"/>
    </source>
</evidence>
<keyword evidence="4 8" id="KW-0418">Kinase</keyword>
<accession>A0ABY3YHA5</accession>
<dbReference type="PANTHER" id="PTHR46566:SF2">
    <property type="entry name" value="ATP-DEPENDENT 6-PHOSPHOFRUCTOKINASE ISOZYME 2"/>
    <property type="match status" value="1"/>
</dbReference>
<dbReference type="InterPro" id="IPR017583">
    <property type="entry name" value="Tagatose/fructose_Pkinase"/>
</dbReference>
<name>A0ABY3YHA5_9FLAO</name>
<evidence type="ECO:0000313" key="9">
    <source>
        <dbReference type="Proteomes" id="UP000829476"/>
    </source>
</evidence>
<dbReference type="PROSITE" id="PS00584">
    <property type="entry name" value="PFKB_KINASES_2"/>
    <property type="match status" value="1"/>
</dbReference>
<dbReference type="RefSeq" id="WP_242935708.1">
    <property type="nucleotide sequence ID" value="NZ_CP094326.1"/>
</dbReference>
<evidence type="ECO:0000313" key="8">
    <source>
        <dbReference type="EMBL" id="UNY97294.1"/>
    </source>
</evidence>
<protein>
    <submittedName>
        <fullName evidence="8">PfkB family carbohydrate kinase</fullName>
    </submittedName>
</protein>
<comment type="similarity">
    <text evidence="1">Belongs to the carbohydrate kinase PfkB family.</text>
</comment>
<dbReference type="PIRSF" id="PIRSF000535">
    <property type="entry name" value="1PFK/6PFK/LacC"/>
    <property type="match status" value="1"/>
</dbReference>
<keyword evidence="9" id="KW-1185">Reference proteome</keyword>
<evidence type="ECO:0000256" key="3">
    <source>
        <dbReference type="ARBA" id="ARBA00022741"/>
    </source>
</evidence>
<dbReference type="InterPro" id="IPR011611">
    <property type="entry name" value="PfkB_dom"/>
</dbReference>
<keyword evidence="5" id="KW-0067">ATP-binding</keyword>